<feature type="compositionally biased region" description="Polar residues" evidence="1">
    <location>
        <begin position="1"/>
        <end position="13"/>
    </location>
</feature>
<evidence type="ECO:0000313" key="2">
    <source>
        <dbReference type="EMBL" id="KAK7677046.1"/>
    </source>
</evidence>
<accession>A0AAW0FA87</accession>
<protein>
    <submittedName>
        <fullName evidence="2">Uncharacterized protein</fullName>
    </submittedName>
</protein>
<evidence type="ECO:0000313" key="3">
    <source>
        <dbReference type="Proteomes" id="UP001385951"/>
    </source>
</evidence>
<comment type="caution">
    <text evidence="2">The sequence shown here is derived from an EMBL/GenBank/DDBJ whole genome shotgun (WGS) entry which is preliminary data.</text>
</comment>
<gene>
    <name evidence="2" type="ORF">QCA50_019944</name>
</gene>
<name>A0AAW0FA87_9APHY</name>
<evidence type="ECO:0000256" key="1">
    <source>
        <dbReference type="SAM" id="MobiDB-lite"/>
    </source>
</evidence>
<organism evidence="2 3">
    <name type="scientific">Cerrena zonata</name>
    <dbReference type="NCBI Taxonomy" id="2478898"/>
    <lineage>
        <taxon>Eukaryota</taxon>
        <taxon>Fungi</taxon>
        <taxon>Dikarya</taxon>
        <taxon>Basidiomycota</taxon>
        <taxon>Agaricomycotina</taxon>
        <taxon>Agaricomycetes</taxon>
        <taxon>Polyporales</taxon>
        <taxon>Cerrenaceae</taxon>
        <taxon>Cerrena</taxon>
    </lineage>
</organism>
<reference evidence="2 3" key="1">
    <citation type="submission" date="2022-09" db="EMBL/GenBank/DDBJ databases">
        <authorList>
            <person name="Palmer J.M."/>
        </authorList>
    </citation>
    <scope>NUCLEOTIDE SEQUENCE [LARGE SCALE GENOMIC DNA]</scope>
    <source>
        <strain evidence="2 3">DSM 7382</strain>
    </source>
</reference>
<feature type="compositionally biased region" description="Polar residues" evidence="1">
    <location>
        <begin position="29"/>
        <end position="39"/>
    </location>
</feature>
<dbReference type="Proteomes" id="UP001385951">
    <property type="component" value="Unassembled WGS sequence"/>
</dbReference>
<dbReference type="EMBL" id="JASBNA010000096">
    <property type="protein sequence ID" value="KAK7677046.1"/>
    <property type="molecule type" value="Genomic_DNA"/>
</dbReference>
<sequence length="63" mass="6922">MGQASQFTVTTMDVSKRLRGPPTLESADTGASSFSLDPPQTSRIRKFILKIGRVLRLTNGEKK</sequence>
<keyword evidence="3" id="KW-1185">Reference proteome</keyword>
<feature type="region of interest" description="Disordered" evidence="1">
    <location>
        <begin position="1"/>
        <end position="39"/>
    </location>
</feature>
<dbReference type="AlphaFoldDB" id="A0AAW0FA87"/>
<proteinExistence type="predicted"/>